<comment type="caution">
    <text evidence="2">The sequence shown here is derived from an EMBL/GenBank/DDBJ whole genome shotgun (WGS) entry which is preliminary data.</text>
</comment>
<keyword evidence="1" id="KW-1133">Transmembrane helix</keyword>
<feature type="transmembrane region" description="Helical" evidence="1">
    <location>
        <begin position="162"/>
        <end position="181"/>
    </location>
</feature>
<keyword evidence="3" id="KW-1185">Reference proteome</keyword>
<feature type="transmembrane region" description="Helical" evidence="1">
    <location>
        <begin position="71"/>
        <end position="92"/>
    </location>
</feature>
<reference evidence="3" key="1">
    <citation type="journal article" date="2019" name="Int. J. Syst. Evol. Microbiol.">
        <title>The Global Catalogue of Microorganisms (GCM) 10K type strain sequencing project: providing services to taxonomists for standard genome sequencing and annotation.</title>
        <authorList>
            <consortium name="The Broad Institute Genomics Platform"/>
            <consortium name="The Broad Institute Genome Sequencing Center for Infectious Disease"/>
            <person name="Wu L."/>
            <person name="Ma J."/>
        </authorList>
    </citation>
    <scope>NUCLEOTIDE SEQUENCE [LARGE SCALE GENOMIC DNA]</scope>
    <source>
        <strain evidence="3">CCUG 60898</strain>
    </source>
</reference>
<sequence>MEFEEMKSLWTDMSQKVEKQQLLTDKLIIKMTEERYTNKFRKIYGLESLGAVTCLAGAFYILLNIQKLDTWYLLTCGIICLVLLLVLPMITLRSINRTKSLNISQRNVKETLVKFYRAKNELLFTQRLNMYLGILFALVILPVFSKIMNGKDLFIEENINDLWLFIPILLAFLFVMAAWVFRAYKNITTSAENILKELDT</sequence>
<name>A0ABW3ID78_9FLAO</name>
<keyword evidence="1" id="KW-0812">Transmembrane</keyword>
<gene>
    <name evidence="2" type="ORF">ACFQ1G_04425</name>
</gene>
<feature type="transmembrane region" description="Helical" evidence="1">
    <location>
        <begin position="43"/>
        <end position="65"/>
    </location>
</feature>
<protein>
    <submittedName>
        <fullName evidence="2">Uncharacterized protein</fullName>
    </submittedName>
</protein>
<evidence type="ECO:0000313" key="2">
    <source>
        <dbReference type="EMBL" id="MFD0976031.1"/>
    </source>
</evidence>
<feature type="transmembrane region" description="Helical" evidence="1">
    <location>
        <begin position="128"/>
        <end position="147"/>
    </location>
</feature>
<keyword evidence="1" id="KW-0472">Membrane</keyword>
<evidence type="ECO:0000313" key="3">
    <source>
        <dbReference type="Proteomes" id="UP001597100"/>
    </source>
</evidence>
<organism evidence="2 3">
    <name type="scientific">Salinimicrobium gaetbulicola</name>
    <dbReference type="NCBI Taxonomy" id="999702"/>
    <lineage>
        <taxon>Bacteria</taxon>
        <taxon>Pseudomonadati</taxon>
        <taxon>Bacteroidota</taxon>
        <taxon>Flavobacteriia</taxon>
        <taxon>Flavobacteriales</taxon>
        <taxon>Flavobacteriaceae</taxon>
        <taxon>Salinimicrobium</taxon>
    </lineage>
</organism>
<accession>A0ABW3ID78</accession>
<dbReference type="RefSeq" id="WP_380737064.1">
    <property type="nucleotide sequence ID" value="NZ_JBHTJP010000032.1"/>
</dbReference>
<dbReference type="EMBL" id="JBHTJP010000032">
    <property type="protein sequence ID" value="MFD0976031.1"/>
    <property type="molecule type" value="Genomic_DNA"/>
</dbReference>
<proteinExistence type="predicted"/>
<evidence type="ECO:0000256" key="1">
    <source>
        <dbReference type="SAM" id="Phobius"/>
    </source>
</evidence>
<dbReference type="Proteomes" id="UP001597100">
    <property type="component" value="Unassembled WGS sequence"/>
</dbReference>